<dbReference type="InterPro" id="IPR011257">
    <property type="entry name" value="DNA_glycosylase"/>
</dbReference>
<dbReference type="GO" id="GO:0046872">
    <property type="term" value="F:metal ion binding"/>
    <property type="evidence" value="ECO:0007669"/>
    <property type="project" value="UniProtKB-KW"/>
</dbReference>
<dbReference type="PIRSF" id="PIRSF001435">
    <property type="entry name" value="Nth"/>
    <property type="match status" value="1"/>
</dbReference>
<dbReference type="EMBL" id="LRQI01000091">
    <property type="protein sequence ID" value="KXA36466.1"/>
    <property type="molecule type" value="Genomic_DNA"/>
</dbReference>
<dbReference type="AlphaFoldDB" id="A0ABD4ECV5"/>
<gene>
    <name evidence="6" type="ORF">HMPREF3225_02227</name>
</gene>
<keyword evidence="4" id="KW-0411">Iron-sulfur</keyword>
<dbReference type="CDD" id="cd00056">
    <property type="entry name" value="ENDO3c"/>
    <property type="match status" value="1"/>
</dbReference>
<protein>
    <submittedName>
        <fullName evidence="6">Base excision DNA repair protein, HhH-GPD family</fullName>
    </submittedName>
</protein>
<dbReference type="Proteomes" id="UP000070063">
    <property type="component" value="Unassembled WGS sequence"/>
</dbReference>
<dbReference type="Gene3D" id="1.10.340.30">
    <property type="entry name" value="Hypothetical protein, domain 2"/>
    <property type="match status" value="1"/>
</dbReference>
<reference evidence="6 7" key="1">
    <citation type="submission" date="2016-01" db="EMBL/GenBank/DDBJ databases">
        <authorList>
            <person name="Mitreva M."/>
            <person name="Pepin K.H."/>
            <person name="Mihindukulasuriya K.A."/>
            <person name="Fulton R."/>
            <person name="Fronick C."/>
            <person name="O'Laughlin M."/>
            <person name="Miner T."/>
            <person name="Herter B."/>
            <person name="Rosa B.A."/>
            <person name="Cordes M."/>
            <person name="Tomlinson C."/>
            <person name="Wollam A."/>
            <person name="Palsikar V.B."/>
            <person name="Mardis E.R."/>
            <person name="Wilson R.K."/>
        </authorList>
    </citation>
    <scope>NUCLEOTIDE SEQUENCE [LARGE SCALE GENOMIC DNA]</scope>
    <source>
        <strain evidence="6 7">MJR7738</strain>
    </source>
</reference>
<name>A0ABD4ECV5_STALU</name>
<keyword evidence="1" id="KW-0004">4Fe-4S</keyword>
<evidence type="ECO:0000256" key="4">
    <source>
        <dbReference type="ARBA" id="ARBA00023014"/>
    </source>
</evidence>
<dbReference type="PANTHER" id="PTHR10359">
    <property type="entry name" value="A/G-SPECIFIC ADENINE GLYCOSYLASE/ENDONUCLEASE III"/>
    <property type="match status" value="1"/>
</dbReference>
<evidence type="ECO:0000259" key="5">
    <source>
        <dbReference type="SMART" id="SM00478"/>
    </source>
</evidence>
<dbReference type="SMART" id="SM00478">
    <property type="entry name" value="ENDO3c"/>
    <property type="match status" value="1"/>
</dbReference>
<accession>A0ABD4ECV5</accession>
<evidence type="ECO:0000256" key="2">
    <source>
        <dbReference type="ARBA" id="ARBA00022723"/>
    </source>
</evidence>
<proteinExistence type="predicted"/>
<keyword evidence="2" id="KW-0479">Metal-binding</keyword>
<evidence type="ECO:0000256" key="1">
    <source>
        <dbReference type="ARBA" id="ARBA00022485"/>
    </source>
</evidence>
<organism evidence="6 7">
    <name type="scientific">Staphylococcus lugdunensis</name>
    <dbReference type="NCBI Taxonomy" id="28035"/>
    <lineage>
        <taxon>Bacteria</taxon>
        <taxon>Bacillati</taxon>
        <taxon>Bacillota</taxon>
        <taxon>Bacilli</taxon>
        <taxon>Bacillales</taxon>
        <taxon>Staphylococcaceae</taxon>
        <taxon>Staphylococcus</taxon>
    </lineage>
</organism>
<dbReference type="SUPFAM" id="SSF48150">
    <property type="entry name" value="DNA-glycosylase"/>
    <property type="match status" value="1"/>
</dbReference>
<dbReference type="GO" id="GO:0051539">
    <property type="term" value="F:4 iron, 4 sulfur cluster binding"/>
    <property type="evidence" value="ECO:0007669"/>
    <property type="project" value="UniProtKB-KW"/>
</dbReference>
<dbReference type="PANTHER" id="PTHR10359:SF19">
    <property type="entry name" value="DNA REPAIR GLYCOSYLASE MJ1434-RELATED"/>
    <property type="match status" value="1"/>
</dbReference>
<dbReference type="RefSeq" id="WP_060795745.1">
    <property type="nucleotide sequence ID" value="NZ_KQ957397.1"/>
</dbReference>
<feature type="domain" description="HhH-GPD" evidence="5">
    <location>
        <begin position="43"/>
        <end position="200"/>
    </location>
</feature>
<evidence type="ECO:0000256" key="3">
    <source>
        <dbReference type="ARBA" id="ARBA00023004"/>
    </source>
</evidence>
<evidence type="ECO:0000313" key="6">
    <source>
        <dbReference type="EMBL" id="KXA36466.1"/>
    </source>
</evidence>
<evidence type="ECO:0000313" key="7">
    <source>
        <dbReference type="Proteomes" id="UP000070063"/>
    </source>
</evidence>
<comment type="caution">
    <text evidence="6">The sequence shown here is derived from an EMBL/GenBank/DDBJ whole genome shotgun (WGS) entry which is preliminary data.</text>
</comment>
<dbReference type="InterPro" id="IPR003265">
    <property type="entry name" value="HhH-GPD_domain"/>
</dbReference>
<keyword evidence="3" id="KW-0408">Iron</keyword>
<dbReference type="Pfam" id="PF00730">
    <property type="entry name" value="HhH-GPD"/>
    <property type="match status" value="1"/>
</dbReference>
<sequence length="219" mass="25568">MNGSDNVPTLTTEQLYNKLFEEMGPQAWWPAETPEEMIAGAILVQNTAWNNAHMALLRLKEATQFQPQSILSLSLETLQRIIRPSGFYRNKAKALHELFSWLHMYHFDYEHIAHLFDKRLKDELLAIKGIGSETADVLMVYIFNGVEFIPDSYTQRLYHKLGYQQTASYDKLKQHITLPANFTNQDANEFHALLDNFGKNYFNSSNSKKYKFLDEYFEQ</sequence>